<feature type="compositionally biased region" description="Low complexity" evidence="1">
    <location>
        <begin position="221"/>
        <end position="231"/>
    </location>
</feature>
<feature type="region of interest" description="Disordered" evidence="1">
    <location>
        <begin position="170"/>
        <end position="398"/>
    </location>
</feature>
<dbReference type="EMBL" id="JALJOS010000001">
    <property type="protein sequence ID" value="KAK9844629.1"/>
    <property type="molecule type" value="Genomic_DNA"/>
</dbReference>
<gene>
    <name evidence="3" type="ORF">WJX74_004953</name>
</gene>
<accession>A0AAW1SGE1</accession>
<evidence type="ECO:0000256" key="2">
    <source>
        <dbReference type="SAM" id="Phobius"/>
    </source>
</evidence>
<evidence type="ECO:0000313" key="4">
    <source>
        <dbReference type="Proteomes" id="UP001438707"/>
    </source>
</evidence>
<dbReference type="AlphaFoldDB" id="A0AAW1SGE1"/>
<reference evidence="3 4" key="1">
    <citation type="journal article" date="2024" name="Nat. Commun.">
        <title>Phylogenomics reveals the evolutionary origins of lichenization in chlorophyte algae.</title>
        <authorList>
            <person name="Puginier C."/>
            <person name="Libourel C."/>
            <person name="Otte J."/>
            <person name="Skaloud P."/>
            <person name="Haon M."/>
            <person name="Grisel S."/>
            <person name="Petersen M."/>
            <person name="Berrin J.G."/>
            <person name="Delaux P.M."/>
            <person name="Dal Grande F."/>
            <person name="Keller J."/>
        </authorList>
    </citation>
    <scope>NUCLEOTIDE SEQUENCE [LARGE SCALE GENOMIC DNA]</scope>
    <source>
        <strain evidence="3 4">SAG 2145</strain>
    </source>
</reference>
<feature type="compositionally biased region" description="Basic residues" evidence="1">
    <location>
        <begin position="315"/>
        <end position="325"/>
    </location>
</feature>
<evidence type="ECO:0000256" key="1">
    <source>
        <dbReference type="SAM" id="MobiDB-lite"/>
    </source>
</evidence>
<dbReference type="Proteomes" id="UP001438707">
    <property type="component" value="Unassembled WGS sequence"/>
</dbReference>
<sequence>MLSDLFASYALSRTSLEELATRVRRAKYRPKDEELRIFSRYYAGTLANCLVYSGGFLVFARIFRGRNYKSLPRSAKLKSMGWRGIGAITVWQETHRRGADRSISDWMQSRTPMAGELMAILQESDPNNRWTTALPVDVLAHMPRVMAAGAEEAAQGSSLESLEVGWAAARGGGATLPQPPDNMAGLNSDPMFSTPSSSGSEASSLDSSSQSWQDEAREVLGGTSSPSTSGSGRDRGKSWRESRQEAFRRAMHEGTGADKMQAPVDELEGGPEASTSSSEWADDSFMPGDGNGMFDSDPWETKSDGRGGSEATSRAHGRHSMWFRQRHADQRHSSGTQPDNNEAREQMAAERASMAGGTVFDSRWDQQKGGPSPAGRQQRHDRDTGGTHFDSRWDNPQQ</sequence>
<feature type="compositionally biased region" description="Low complexity" evidence="1">
    <location>
        <begin position="193"/>
        <end position="211"/>
    </location>
</feature>
<feature type="compositionally biased region" description="Basic and acidic residues" evidence="1">
    <location>
        <begin position="378"/>
        <end position="398"/>
    </location>
</feature>
<keyword evidence="2" id="KW-1133">Transmembrane helix</keyword>
<proteinExistence type="predicted"/>
<name>A0AAW1SGE1_9CHLO</name>
<organism evidence="3 4">
    <name type="scientific">Apatococcus lobatus</name>
    <dbReference type="NCBI Taxonomy" id="904363"/>
    <lineage>
        <taxon>Eukaryota</taxon>
        <taxon>Viridiplantae</taxon>
        <taxon>Chlorophyta</taxon>
        <taxon>core chlorophytes</taxon>
        <taxon>Trebouxiophyceae</taxon>
        <taxon>Chlorellales</taxon>
        <taxon>Chlorellaceae</taxon>
        <taxon>Apatococcus</taxon>
    </lineage>
</organism>
<evidence type="ECO:0000313" key="3">
    <source>
        <dbReference type="EMBL" id="KAK9844629.1"/>
    </source>
</evidence>
<feature type="transmembrane region" description="Helical" evidence="2">
    <location>
        <begin position="41"/>
        <end position="63"/>
    </location>
</feature>
<comment type="caution">
    <text evidence="3">The sequence shown here is derived from an EMBL/GenBank/DDBJ whole genome shotgun (WGS) entry which is preliminary data.</text>
</comment>
<protein>
    <submittedName>
        <fullName evidence="3">Uncharacterized protein</fullName>
    </submittedName>
</protein>
<keyword evidence="2" id="KW-0812">Transmembrane</keyword>
<keyword evidence="2" id="KW-0472">Membrane</keyword>
<keyword evidence="4" id="KW-1185">Reference proteome</keyword>
<feature type="compositionally biased region" description="Basic and acidic residues" evidence="1">
    <location>
        <begin position="232"/>
        <end position="256"/>
    </location>
</feature>